<protein>
    <submittedName>
        <fullName evidence="1">Uncharacterized protein</fullName>
    </submittedName>
</protein>
<dbReference type="EMBL" id="JABFAI010000140">
    <property type="protein sequence ID" value="KAF4953211.1"/>
    <property type="molecule type" value="Genomic_DNA"/>
</dbReference>
<evidence type="ECO:0000313" key="2">
    <source>
        <dbReference type="Proteomes" id="UP000604273"/>
    </source>
</evidence>
<organism evidence="1 2">
    <name type="scientific">Fusarium gaditjirri</name>
    <dbReference type="NCBI Taxonomy" id="282569"/>
    <lineage>
        <taxon>Eukaryota</taxon>
        <taxon>Fungi</taxon>
        <taxon>Dikarya</taxon>
        <taxon>Ascomycota</taxon>
        <taxon>Pezizomycotina</taxon>
        <taxon>Sordariomycetes</taxon>
        <taxon>Hypocreomycetidae</taxon>
        <taxon>Hypocreales</taxon>
        <taxon>Nectriaceae</taxon>
        <taxon>Fusarium</taxon>
        <taxon>Fusarium nisikadoi species complex</taxon>
    </lineage>
</organism>
<sequence length="251" mass="28278">MLNIISSVPANLTKALYIPRHDDTISHFAIYDISKEYSEKVGVNPMGSESYKLDLCLLRKPSGYHVGDNARFLVDFDASVSIHERVMGRDPVDAEVSSPIDGERSVTLRIHAGASSFELTGQESYPLPEKETKKSIVRYPYMSMSGNHELSEALRFDWQVHPVEKGPLRYELVDLDRRDEGDGSILAIYHHHGFESELPTSYSHGVLLLPNDSAPLFDITVVSSLMALLAKIRKQPVVRKRSRFWSFMASL</sequence>
<comment type="caution">
    <text evidence="1">The sequence shown here is derived from an EMBL/GenBank/DDBJ whole genome shotgun (WGS) entry which is preliminary data.</text>
</comment>
<gene>
    <name evidence="1" type="ORF">FGADI_6186</name>
</gene>
<proteinExistence type="predicted"/>
<keyword evidence="2" id="KW-1185">Reference proteome</keyword>
<dbReference type="Proteomes" id="UP000604273">
    <property type="component" value="Unassembled WGS sequence"/>
</dbReference>
<reference evidence="1" key="1">
    <citation type="journal article" date="2020" name="BMC Genomics">
        <title>Correction to: Identification and distribution of gene clusters required for synthesis of sphingolipid metabolism inhibitors in diverse species of the filamentous fungus Fusarium.</title>
        <authorList>
            <person name="Kim H.S."/>
            <person name="Lohmar J.M."/>
            <person name="Busman M."/>
            <person name="Brown D.W."/>
            <person name="Naumann T.A."/>
            <person name="Divon H.H."/>
            <person name="Lysoe E."/>
            <person name="Uhlig S."/>
            <person name="Proctor R.H."/>
        </authorList>
    </citation>
    <scope>NUCLEOTIDE SEQUENCE</scope>
    <source>
        <strain evidence="1">NRRL 45417</strain>
    </source>
</reference>
<dbReference type="AlphaFoldDB" id="A0A8H4T8G5"/>
<dbReference type="OrthoDB" id="5212373at2759"/>
<reference evidence="1" key="2">
    <citation type="submission" date="2020-05" db="EMBL/GenBank/DDBJ databases">
        <authorList>
            <person name="Kim H.-S."/>
            <person name="Proctor R.H."/>
            <person name="Brown D.W."/>
        </authorList>
    </citation>
    <scope>NUCLEOTIDE SEQUENCE</scope>
    <source>
        <strain evidence="1">NRRL 45417</strain>
    </source>
</reference>
<name>A0A8H4T8G5_9HYPO</name>
<evidence type="ECO:0000313" key="1">
    <source>
        <dbReference type="EMBL" id="KAF4953211.1"/>
    </source>
</evidence>
<accession>A0A8H4T8G5</accession>